<comment type="caution">
    <text evidence="1">The sequence shown here is derived from an EMBL/GenBank/DDBJ whole genome shotgun (WGS) entry which is preliminary data.</text>
</comment>
<keyword evidence="2" id="KW-1185">Reference proteome</keyword>
<dbReference type="AlphaFoldDB" id="A0A814FBU9"/>
<reference evidence="1" key="1">
    <citation type="submission" date="2021-02" db="EMBL/GenBank/DDBJ databases">
        <authorList>
            <person name="Nowell W R."/>
        </authorList>
    </citation>
    <scope>NUCLEOTIDE SEQUENCE</scope>
    <source>
        <strain evidence="1">Ploen Becks lab</strain>
    </source>
</reference>
<dbReference type="Proteomes" id="UP000663879">
    <property type="component" value="Unassembled WGS sequence"/>
</dbReference>
<proteinExistence type="predicted"/>
<organism evidence="1 2">
    <name type="scientific">Brachionus calyciflorus</name>
    <dbReference type="NCBI Taxonomy" id="104777"/>
    <lineage>
        <taxon>Eukaryota</taxon>
        <taxon>Metazoa</taxon>
        <taxon>Spiralia</taxon>
        <taxon>Gnathifera</taxon>
        <taxon>Rotifera</taxon>
        <taxon>Eurotatoria</taxon>
        <taxon>Monogononta</taxon>
        <taxon>Pseudotrocha</taxon>
        <taxon>Ploima</taxon>
        <taxon>Brachionidae</taxon>
        <taxon>Brachionus</taxon>
    </lineage>
</organism>
<evidence type="ECO:0000313" key="2">
    <source>
        <dbReference type="Proteomes" id="UP000663879"/>
    </source>
</evidence>
<feature type="non-terminal residue" evidence="1">
    <location>
        <position position="1"/>
    </location>
</feature>
<name>A0A814FBU9_9BILA</name>
<protein>
    <submittedName>
        <fullName evidence="1">Uncharacterized protein</fullName>
    </submittedName>
</protein>
<evidence type="ECO:0000313" key="1">
    <source>
        <dbReference type="EMBL" id="CAF0979208.1"/>
    </source>
</evidence>
<accession>A0A814FBU9</accession>
<gene>
    <name evidence="1" type="ORF">OXX778_LOCUS15329</name>
</gene>
<sequence>ESAKMEYPAQPTYEQKPPVKVPAAYPVY</sequence>
<dbReference type="EMBL" id="CAJNOC010003359">
    <property type="protein sequence ID" value="CAF0979208.1"/>
    <property type="molecule type" value="Genomic_DNA"/>
</dbReference>